<sequence>MKIPFAVLCLFAVSISVLPMHASAAERGVVNLVKPLQPQPPIDAVENEVDDMVCEQGFVMQEDGRCCAEGTDNGMWADVCTPTGTVEGQVFNYNEIPHYCPSSDMFIVSDRNLNWFSCADSDSTAMYTAAKGFEGCQFCRDHGYGCLIRIKPWGTVGCIQVGDSQGDGCIEAGTCAFGK</sequence>
<evidence type="ECO:0000313" key="3">
    <source>
        <dbReference type="Proteomes" id="UP001144352"/>
    </source>
</evidence>
<accession>A0A9W6LC94</accession>
<evidence type="ECO:0000256" key="1">
    <source>
        <dbReference type="SAM" id="SignalP"/>
    </source>
</evidence>
<comment type="caution">
    <text evidence="2">The sequence shown here is derived from an EMBL/GenBank/DDBJ whole genome shotgun (WGS) entry which is preliminary data.</text>
</comment>
<dbReference type="AlphaFoldDB" id="A0A9W6LC94"/>
<dbReference type="Proteomes" id="UP001144352">
    <property type="component" value="Unassembled WGS sequence"/>
</dbReference>
<evidence type="ECO:0000313" key="2">
    <source>
        <dbReference type="EMBL" id="GLI38608.1"/>
    </source>
</evidence>
<keyword evidence="1" id="KW-0732">Signal</keyword>
<keyword evidence="3" id="KW-1185">Reference proteome</keyword>
<name>A0A9W6LC94_9BACT</name>
<reference evidence="2" key="1">
    <citation type="submission" date="2022-12" db="EMBL/GenBank/DDBJ databases">
        <title>Reference genome sequencing for broad-spectrum identification of bacterial and archaeal isolates by mass spectrometry.</title>
        <authorList>
            <person name="Sekiguchi Y."/>
            <person name="Tourlousse D.M."/>
        </authorList>
    </citation>
    <scope>NUCLEOTIDE SEQUENCE</scope>
    <source>
        <strain evidence="2">H2</strain>
    </source>
</reference>
<proteinExistence type="predicted"/>
<feature type="chain" id="PRO_5040725366" evidence="1">
    <location>
        <begin position="25"/>
        <end position="179"/>
    </location>
</feature>
<gene>
    <name evidence="2" type="ORF">GHYDROH2_21090</name>
</gene>
<protein>
    <submittedName>
        <fullName evidence="2">Uncharacterized protein</fullName>
    </submittedName>
</protein>
<dbReference type="RefSeq" id="WP_214186303.1">
    <property type="nucleotide sequence ID" value="NZ_BSDS01000001.1"/>
</dbReference>
<organism evidence="2 3">
    <name type="scientific">Geobacter hydrogenophilus</name>
    <dbReference type="NCBI Taxonomy" id="40983"/>
    <lineage>
        <taxon>Bacteria</taxon>
        <taxon>Pseudomonadati</taxon>
        <taxon>Thermodesulfobacteriota</taxon>
        <taxon>Desulfuromonadia</taxon>
        <taxon>Geobacterales</taxon>
        <taxon>Geobacteraceae</taxon>
        <taxon>Geobacter</taxon>
    </lineage>
</organism>
<feature type="signal peptide" evidence="1">
    <location>
        <begin position="1"/>
        <end position="24"/>
    </location>
</feature>
<dbReference type="EMBL" id="BSDS01000001">
    <property type="protein sequence ID" value="GLI38608.1"/>
    <property type="molecule type" value="Genomic_DNA"/>
</dbReference>